<feature type="non-terminal residue" evidence="1">
    <location>
        <position position="1"/>
    </location>
</feature>
<comment type="caution">
    <text evidence="1">The sequence shown here is derived from an EMBL/GenBank/DDBJ whole genome shotgun (WGS) entry which is preliminary data.</text>
</comment>
<sequence length="36" mass="4161">ALSGHRTDGYLHRRLGELVDSQGDKSEALQYYFDVY</sequence>
<gene>
    <name evidence="1" type="ORF">TOA249_LOCUS34475</name>
</gene>
<accession>A0A821YR27</accession>
<dbReference type="Proteomes" id="UP000663838">
    <property type="component" value="Unassembled WGS sequence"/>
</dbReference>
<dbReference type="AlphaFoldDB" id="A0A821YR27"/>
<proteinExistence type="predicted"/>
<organism evidence="1 2">
    <name type="scientific">Rotaria socialis</name>
    <dbReference type="NCBI Taxonomy" id="392032"/>
    <lineage>
        <taxon>Eukaryota</taxon>
        <taxon>Metazoa</taxon>
        <taxon>Spiralia</taxon>
        <taxon>Gnathifera</taxon>
        <taxon>Rotifera</taxon>
        <taxon>Eurotatoria</taxon>
        <taxon>Bdelloidea</taxon>
        <taxon>Philodinida</taxon>
        <taxon>Philodinidae</taxon>
        <taxon>Rotaria</taxon>
    </lineage>
</organism>
<protein>
    <submittedName>
        <fullName evidence="1">Uncharacterized protein</fullName>
    </submittedName>
</protein>
<reference evidence="1" key="1">
    <citation type="submission" date="2021-02" db="EMBL/GenBank/DDBJ databases">
        <authorList>
            <person name="Nowell W R."/>
        </authorList>
    </citation>
    <scope>NUCLEOTIDE SEQUENCE</scope>
</reference>
<evidence type="ECO:0000313" key="1">
    <source>
        <dbReference type="EMBL" id="CAF4968639.1"/>
    </source>
</evidence>
<name>A0A821YR27_9BILA</name>
<evidence type="ECO:0000313" key="2">
    <source>
        <dbReference type="Proteomes" id="UP000663838"/>
    </source>
</evidence>
<dbReference type="EMBL" id="CAJOBS010020456">
    <property type="protein sequence ID" value="CAF4968639.1"/>
    <property type="molecule type" value="Genomic_DNA"/>
</dbReference>